<protein>
    <submittedName>
        <fullName evidence="1">Uncharacterized protein</fullName>
    </submittedName>
</protein>
<name>A0ABP0NRR9_9DINO</name>
<sequence length="298" mass="33333">MTLQALHSSKLWVPPSPSPLGHIRLSLCLVALLQSNHHHFLATYALRCASFTPVNRGTSGRSACSSLGYEEHQSVVVSNMLAVRTVLLCLVTTALGGRWWIEQPGGSCMRFFPPFRQLLTNLYNAVGGTAVTRCTWHMWHYGASTPKPHYCYSNSEAAEKLHKGKLSGYKRQREQEGRPRVETCEVYVDKKGKTCFKGTPALTLTEQYPIPFGRKMVDLYSEFTGTARGWVQPPDPVPSAMESFEKMTEDGGFSLEMAGLGEVYLYLRKGRHLKIPNHWRKHLPKDGKFGTGGDLKSD</sequence>
<gene>
    <name evidence="1" type="ORF">CCMP2556_LOCUS32016</name>
</gene>
<dbReference type="EMBL" id="CAXAMN010021984">
    <property type="protein sequence ID" value="CAK9065124.1"/>
    <property type="molecule type" value="Genomic_DNA"/>
</dbReference>
<organism evidence="1 2">
    <name type="scientific">Durusdinium trenchii</name>
    <dbReference type="NCBI Taxonomy" id="1381693"/>
    <lineage>
        <taxon>Eukaryota</taxon>
        <taxon>Sar</taxon>
        <taxon>Alveolata</taxon>
        <taxon>Dinophyceae</taxon>
        <taxon>Suessiales</taxon>
        <taxon>Symbiodiniaceae</taxon>
        <taxon>Durusdinium</taxon>
    </lineage>
</organism>
<evidence type="ECO:0000313" key="2">
    <source>
        <dbReference type="Proteomes" id="UP001642484"/>
    </source>
</evidence>
<reference evidence="1 2" key="1">
    <citation type="submission" date="2024-02" db="EMBL/GenBank/DDBJ databases">
        <authorList>
            <person name="Chen Y."/>
            <person name="Shah S."/>
            <person name="Dougan E. K."/>
            <person name="Thang M."/>
            <person name="Chan C."/>
        </authorList>
    </citation>
    <scope>NUCLEOTIDE SEQUENCE [LARGE SCALE GENOMIC DNA]</scope>
</reference>
<keyword evidence="2" id="KW-1185">Reference proteome</keyword>
<evidence type="ECO:0000313" key="1">
    <source>
        <dbReference type="EMBL" id="CAK9065124.1"/>
    </source>
</evidence>
<dbReference type="Proteomes" id="UP001642484">
    <property type="component" value="Unassembled WGS sequence"/>
</dbReference>
<comment type="caution">
    <text evidence="1">The sequence shown here is derived from an EMBL/GenBank/DDBJ whole genome shotgun (WGS) entry which is preliminary data.</text>
</comment>
<accession>A0ABP0NRR9</accession>
<proteinExistence type="predicted"/>